<keyword evidence="1" id="KW-0539">Nucleus</keyword>
<feature type="domain" description="MADF" evidence="3">
    <location>
        <begin position="13"/>
        <end position="103"/>
    </location>
</feature>
<dbReference type="PANTHER" id="PTHR12243">
    <property type="entry name" value="MADF DOMAIN TRANSCRIPTION FACTOR"/>
    <property type="match status" value="1"/>
</dbReference>
<evidence type="ECO:0000259" key="4">
    <source>
        <dbReference type="PROSITE" id="PS51031"/>
    </source>
</evidence>
<feature type="compositionally biased region" description="Polar residues" evidence="2">
    <location>
        <begin position="130"/>
        <end position="140"/>
    </location>
</feature>
<dbReference type="PROSITE" id="PS51029">
    <property type="entry name" value="MADF"/>
    <property type="match status" value="1"/>
</dbReference>
<dbReference type="InterPro" id="IPR006578">
    <property type="entry name" value="MADF-dom"/>
</dbReference>
<gene>
    <name evidence="5" type="ORF">ACEWY4_021527</name>
</gene>
<proteinExistence type="predicted"/>
<dbReference type="Proteomes" id="UP001591681">
    <property type="component" value="Unassembled WGS sequence"/>
</dbReference>
<protein>
    <recommendedName>
        <fullName evidence="7">Transcription factor Adf-1</fullName>
    </recommendedName>
</protein>
<evidence type="ECO:0000313" key="6">
    <source>
        <dbReference type="Proteomes" id="UP001591681"/>
    </source>
</evidence>
<evidence type="ECO:0000313" key="5">
    <source>
        <dbReference type="EMBL" id="KAL2083754.1"/>
    </source>
</evidence>
<dbReference type="InterPro" id="IPR004210">
    <property type="entry name" value="BESS_motif"/>
</dbReference>
<feature type="domain" description="BESS" evidence="4">
    <location>
        <begin position="190"/>
        <end position="229"/>
    </location>
</feature>
<comment type="caution">
    <text evidence="5">The sequence shown here is derived from an EMBL/GenBank/DDBJ whole genome shotgun (WGS) entry which is preliminary data.</text>
</comment>
<comment type="subcellular location">
    <subcellularLocation>
        <location evidence="1">Nucleus</location>
    </subcellularLocation>
</comment>
<organism evidence="5 6">
    <name type="scientific">Coilia grayii</name>
    <name type="common">Gray's grenadier anchovy</name>
    <dbReference type="NCBI Taxonomy" id="363190"/>
    <lineage>
        <taxon>Eukaryota</taxon>
        <taxon>Metazoa</taxon>
        <taxon>Chordata</taxon>
        <taxon>Craniata</taxon>
        <taxon>Vertebrata</taxon>
        <taxon>Euteleostomi</taxon>
        <taxon>Actinopterygii</taxon>
        <taxon>Neopterygii</taxon>
        <taxon>Teleostei</taxon>
        <taxon>Clupei</taxon>
        <taxon>Clupeiformes</taxon>
        <taxon>Clupeoidei</taxon>
        <taxon>Engraulidae</taxon>
        <taxon>Coilinae</taxon>
        <taxon>Coilia</taxon>
    </lineage>
</organism>
<dbReference type="InterPro" id="IPR039353">
    <property type="entry name" value="TF_Adf1"/>
</dbReference>
<dbReference type="Pfam" id="PF10545">
    <property type="entry name" value="MADF_DNA_bdg"/>
    <property type="match status" value="1"/>
</dbReference>
<evidence type="ECO:0000256" key="2">
    <source>
        <dbReference type="SAM" id="MobiDB-lite"/>
    </source>
</evidence>
<reference evidence="5 6" key="1">
    <citation type="submission" date="2024-09" db="EMBL/GenBank/DDBJ databases">
        <title>A chromosome-level genome assembly of Gray's grenadier anchovy, Coilia grayii.</title>
        <authorList>
            <person name="Fu Z."/>
        </authorList>
    </citation>
    <scope>NUCLEOTIDE SEQUENCE [LARGE SCALE GENOMIC DNA]</scope>
    <source>
        <strain evidence="5">G4</strain>
        <tissue evidence="5">Muscle</tissue>
    </source>
</reference>
<dbReference type="EMBL" id="JBHFQA010000018">
    <property type="protein sequence ID" value="KAL2083754.1"/>
    <property type="molecule type" value="Genomic_DNA"/>
</dbReference>
<evidence type="ECO:0000259" key="3">
    <source>
        <dbReference type="PROSITE" id="PS51029"/>
    </source>
</evidence>
<feature type="region of interest" description="Disordered" evidence="2">
    <location>
        <begin position="127"/>
        <end position="174"/>
    </location>
</feature>
<keyword evidence="6" id="KW-1185">Reference proteome</keyword>
<dbReference type="PANTHER" id="PTHR12243:SF48">
    <property type="entry name" value="MADF DOMAIN-CONTAINING PROTEIN"/>
    <property type="match status" value="1"/>
</dbReference>
<dbReference type="GO" id="GO:0005634">
    <property type="term" value="C:nucleus"/>
    <property type="evidence" value="ECO:0007669"/>
    <property type="project" value="UniProtKB-SubCell"/>
</dbReference>
<evidence type="ECO:0000256" key="1">
    <source>
        <dbReference type="PROSITE-ProRule" id="PRU00371"/>
    </source>
</evidence>
<dbReference type="PROSITE" id="PS51031">
    <property type="entry name" value="BESS"/>
    <property type="match status" value="1"/>
</dbReference>
<evidence type="ECO:0008006" key="7">
    <source>
        <dbReference type="Google" id="ProtNLM"/>
    </source>
</evidence>
<dbReference type="SMART" id="SM00595">
    <property type="entry name" value="MADF"/>
    <property type="match status" value="1"/>
</dbReference>
<dbReference type="AlphaFoldDB" id="A0ABD1JAI2"/>
<name>A0ABD1JAI2_9TELE</name>
<accession>A0ABD1JAI2</accession>
<sequence length="259" mass="30004">MAAKTKSKIPTEQLVVLVSEHSELYDMANKLYHNVYHKETVWRSIGTLLGHSWEDCRDKWKYLRGKYGKERKEAKERRSGAVGGPKMFWKYVNILSFLEPYIQDRPTASNCQVESETAETILNRMDDSVPVSQSESSCTPQIARPSPSPSPPQQQQQQEVGPVRTGRKRQAAPALSQYQQQVLSAIAKEEDEHERFLLSFAPALQRLEPRKQALLKCRMQALFFDIEFGGGKNKYIMLNNYFFYMPKLNININKYHLHY</sequence>